<reference evidence="1" key="1">
    <citation type="submission" date="2020-05" db="EMBL/GenBank/DDBJ databases">
        <authorList>
            <person name="Chiriac C."/>
            <person name="Salcher M."/>
            <person name="Ghai R."/>
            <person name="Kavagutti S V."/>
        </authorList>
    </citation>
    <scope>NUCLEOTIDE SEQUENCE</scope>
</reference>
<dbReference type="EMBL" id="CAFBOS010000245">
    <property type="protein sequence ID" value="CAB5021630.1"/>
    <property type="molecule type" value="Genomic_DNA"/>
</dbReference>
<sequence length="562" mass="61004">MDKGWCYELRGHRVYGLRLLRLLPPQLRARIAERHLRRPDQPGPAAEHVLQYLVSDILRNQKTDRLAKRPGAGEGAPNKRCVTVGQADFFYKSQYRQFCSPVMGAFAATAPQVLAASSTASSGHLWWKRRKSVSAMMPAEAGEGFRPILVIDEETLALAVLVPYSHSGDDEQAIGDWIEHGGSMPRHLATLAAGVPVESEAGVGASRERSNVGGACELVDAALRCRSLALLAVHPYDPDAMGLHLTLFGVEGVGPDRLVEEYGLDPADLADHRDAAAAKGVALYYLVGRTAEVFTQCSQNLFTKRPHDDPSGSADGADAPRPPLDRLFAEQFETLQATVAADGVPGASPRNGQIGHAAYVERRRGRVYILIPYYPGNAIHGHAAKLWTNRHASLVVSDDHSSLRRVTVSGASDFLSHRTVRRRFPVIALAVTHPEGDDGQTVNAPVYWFATRADEVVWETGTLARNELTAERPACSVNAGGDGRHTKKPKYFDAGAVAAYDMHLQHEREASPRGIDPAGSRRASWLEAVAPALVVREQRLVASATRSDVRDATSDGDRVLGD</sequence>
<evidence type="ECO:0000313" key="2">
    <source>
        <dbReference type="EMBL" id="CAB5021630.1"/>
    </source>
</evidence>
<dbReference type="AlphaFoldDB" id="A0A6J7JJJ0"/>
<dbReference type="EMBL" id="CAFBMH010000256">
    <property type="protein sequence ID" value="CAB4942989.1"/>
    <property type="molecule type" value="Genomic_DNA"/>
</dbReference>
<accession>A0A6J7JJJ0</accession>
<name>A0A6J7JJJ0_9ZZZZ</name>
<organism evidence="1">
    <name type="scientific">freshwater metagenome</name>
    <dbReference type="NCBI Taxonomy" id="449393"/>
    <lineage>
        <taxon>unclassified sequences</taxon>
        <taxon>metagenomes</taxon>
        <taxon>ecological metagenomes</taxon>
    </lineage>
</organism>
<evidence type="ECO:0000313" key="1">
    <source>
        <dbReference type="EMBL" id="CAB4942989.1"/>
    </source>
</evidence>
<proteinExistence type="predicted"/>
<protein>
    <submittedName>
        <fullName evidence="1">Unannotated protein</fullName>
    </submittedName>
</protein>
<gene>
    <name evidence="1" type="ORF">UFOPK3543_03354</name>
    <name evidence="2" type="ORF">UFOPK3967_02804</name>
</gene>